<reference evidence="1 2" key="1">
    <citation type="submission" date="2019-03" db="EMBL/GenBank/DDBJ databases">
        <title>Genomic Encyclopedia of Type Strains, Phase IV (KMG-IV): sequencing the most valuable type-strain genomes for metagenomic binning, comparative biology and taxonomic classification.</title>
        <authorList>
            <person name="Goeker M."/>
        </authorList>
    </citation>
    <scope>NUCLEOTIDE SEQUENCE [LARGE SCALE GENOMIC DNA]</scope>
    <source>
        <strain evidence="1 2">DSM 26752</strain>
    </source>
</reference>
<keyword evidence="2" id="KW-1185">Reference proteome</keyword>
<protein>
    <submittedName>
        <fullName evidence="1">Uncharacterized protein</fullName>
    </submittedName>
</protein>
<proteinExistence type="predicted"/>
<comment type="caution">
    <text evidence="1">The sequence shown here is derived from an EMBL/GenBank/DDBJ whole genome shotgun (WGS) entry which is preliminary data.</text>
</comment>
<gene>
    <name evidence="1" type="ORF">EDD65_103110</name>
</gene>
<name>A0A4R3KXW7_9FIRM</name>
<accession>A0A4R3KXW7</accession>
<organism evidence="1 2">
    <name type="scientific">Keratinibaculum paraultunense</name>
    <dbReference type="NCBI Taxonomy" id="1278232"/>
    <lineage>
        <taxon>Bacteria</taxon>
        <taxon>Bacillati</taxon>
        <taxon>Bacillota</taxon>
        <taxon>Tissierellia</taxon>
        <taxon>Tissierellales</taxon>
        <taxon>Tepidimicrobiaceae</taxon>
        <taxon>Keratinibaculum</taxon>
    </lineage>
</organism>
<evidence type="ECO:0000313" key="2">
    <source>
        <dbReference type="Proteomes" id="UP000294567"/>
    </source>
</evidence>
<sequence>MYGLLERDFKFILKAINGYPEIEEVIIFESRAMENYKKGLGIDLALKGEKFKHHSYRQCGKNNLGKVSLFERILNCNKLIGN</sequence>
<dbReference type="RefSeq" id="WP_132026459.1">
    <property type="nucleotide sequence ID" value="NZ_CP068564.1"/>
</dbReference>
<dbReference type="AlphaFoldDB" id="A0A4R3KXW7"/>
<dbReference type="OrthoDB" id="9803106at2"/>
<dbReference type="EMBL" id="SMAE01000003">
    <property type="protein sequence ID" value="TCS90800.1"/>
    <property type="molecule type" value="Genomic_DNA"/>
</dbReference>
<evidence type="ECO:0000313" key="1">
    <source>
        <dbReference type="EMBL" id="TCS90800.1"/>
    </source>
</evidence>
<dbReference type="Proteomes" id="UP000294567">
    <property type="component" value="Unassembled WGS sequence"/>
</dbReference>